<evidence type="ECO:0000313" key="2">
    <source>
        <dbReference type="EMBL" id="KAF9533767.1"/>
    </source>
</evidence>
<evidence type="ECO:0000313" key="3">
    <source>
        <dbReference type="Proteomes" id="UP000807306"/>
    </source>
</evidence>
<protein>
    <submittedName>
        <fullName evidence="2">Thioredoxin-like protein</fullName>
    </submittedName>
</protein>
<gene>
    <name evidence="2" type="ORF">CPB83DRAFT_756751</name>
</gene>
<dbReference type="InterPro" id="IPR001853">
    <property type="entry name" value="DSBA-like_thioredoxin_dom"/>
</dbReference>
<keyword evidence="3" id="KW-1185">Reference proteome</keyword>
<dbReference type="PANTHER" id="PTHR13887">
    <property type="entry name" value="GLUTATHIONE S-TRANSFERASE KAPPA"/>
    <property type="match status" value="1"/>
</dbReference>
<dbReference type="EMBL" id="MU157827">
    <property type="protein sequence ID" value="KAF9533767.1"/>
    <property type="molecule type" value="Genomic_DNA"/>
</dbReference>
<sequence>MSNKVVKLTVVTDFTCLSCCVGEHELLNAISHCQEAELPLSFEIEHIPFQLICSGALSDADSGKYQKEEFLGKRLGEEKFTKLKSAILKWADEKGVPISFRGCMSQSTRAHRLCQKAFQLGGQSYQVPLICAIFKAHMEEGKDIADINVLSDLAAHNKVMSKDQAIAFLNSNELEAEVHAMCKEARTNGVSAVPMVIIDGKWAVKGGQSSDVFVQIFKKLAYCGVHSAPSPFAGPVIDTQPMNTMVA</sequence>
<dbReference type="GO" id="GO:0016491">
    <property type="term" value="F:oxidoreductase activity"/>
    <property type="evidence" value="ECO:0007669"/>
    <property type="project" value="InterPro"/>
</dbReference>
<name>A0A9P6ERE6_9AGAR</name>
<organism evidence="2 3">
    <name type="scientific">Crepidotus variabilis</name>
    <dbReference type="NCBI Taxonomy" id="179855"/>
    <lineage>
        <taxon>Eukaryota</taxon>
        <taxon>Fungi</taxon>
        <taxon>Dikarya</taxon>
        <taxon>Basidiomycota</taxon>
        <taxon>Agaricomycotina</taxon>
        <taxon>Agaricomycetes</taxon>
        <taxon>Agaricomycetidae</taxon>
        <taxon>Agaricales</taxon>
        <taxon>Agaricineae</taxon>
        <taxon>Crepidotaceae</taxon>
        <taxon>Crepidotus</taxon>
    </lineage>
</organism>
<dbReference type="SUPFAM" id="SSF52833">
    <property type="entry name" value="Thioredoxin-like"/>
    <property type="match status" value="1"/>
</dbReference>
<dbReference type="OrthoDB" id="1930760at2759"/>
<proteinExistence type="predicted"/>
<dbReference type="Pfam" id="PF01323">
    <property type="entry name" value="DSBA"/>
    <property type="match status" value="1"/>
</dbReference>
<dbReference type="PANTHER" id="PTHR13887:SF41">
    <property type="entry name" value="THIOREDOXIN SUPERFAMILY PROTEIN"/>
    <property type="match status" value="1"/>
</dbReference>
<feature type="domain" description="DSBA-like thioredoxin" evidence="1">
    <location>
        <begin position="8"/>
        <end position="215"/>
    </location>
</feature>
<evidence type="ECO:0000259" key="1">
    <source>
        <dbReference type="Pfam" id="PF01323"/>
    </source>
</evidence>
<dbReference type="InterPro" id="IPR036249">
    <property type="entry name" value="Thioredoxin-like_sf"/>
</dbReference>
<dbReference type="AlphaFoldDB" id="A0A9P6ERE6"/>
<comment type="caution">
    <text evidence="2">The sequence shown here is derived from an EMBL/GenBank/DDBJ whole genome shotgun (WGS) entry which is preliminary data.</text>
</comment>
<reference evidence="2" key="1">
    <citation type="submission" date="2020-11" db="EMBL/GenBank/DDBJ databases">
        <authorList>
            <consortium name="DOE Joint Genome Institute"/>
            <person name="Ahrendt S."/>
            <person name="Riley R."/>
            <person name="Andreopoulos W."/>
            <person name="Labutti K."/>
            <person name="Pangilinan J."/>
            <person name="Ruiz-Duenas F.J."/>
            <person name="Barrasa J.M."/>
            <person name="Sanchez-Garcia M."/>
            <person name="Camarero S."/>
            <person name="Miyauchi S."/>
            <person name="Serrano A."/>
            <person name="Linde D."/>
            <person name="Babiker R."/>
            <person name="Drula E."/>
            <person name="Ayuso-Fernandez I."/>
            <person name="Pacheco R."/>
            <person name="Padilla G."/>
            <person name="Ferreira P."/>
            <person name="Barriuso J."/>
            <person name="Kellner H."/>
            <person name="Castanera R."/>
            <person name="Alfaro M."/>
            <person name="Ramirez L."/>
            <person name="Pisabarro A.G."/>
            <person name="Kuo A."/>
            <person name="Tritt A."/>
            <person name="Lipzen A."/>
            <person name="He G."/>
            <person name="Yan M."/>
            <person name="Ng V."/>
            <person name="Cullen D."/>
            <person name="Martin F."/>
            <person name="Rosso M.-N."/>
            <person name="Henrissat B."/>
            <person name="Hibbett D."/>
            <person name="Martinez A.T."/>
            <person name="Grigoriev I.V."/>
        </authorList>
    </citation>
    <scope>NUCLEOTIDE SEQUENCE</scope>
    <source>
        <strain evidence="2">CBS 506.95</strain>
    </source>
</reference>
<accession>A0A9P6ERE6</accession>
<dbReference type="Proteomes" id="UP000807306">
    <property type="component" value="Unassembled WGS sequence"/>
</dbReference>
<dbReference type="Gene3D" id="3.40.30.10">
    <property type="entry name" value="Glutaredoxin"/>
    <property type="match status" value="1"/>
</dbReference>